<dbReference type="PANTHER" id="PTHR32385">
    <property type="entry name" value="MANNOSYL PHOSPHORYLINOSITOL CERAMIDE SYNTHASE"/>
    <property type="match status" value="1"/>
</dbReference>
<dbReference type="GO" id="GO:0000030">
    <property type="term" value="F:mannosyltransferase activity"/>
    <property type="evidence" value="ECO:0007669"/>
    <property type="project" value="TreeGrafter"/>
</dbReference>
<proteinExistence type="predicted"/>
<dbReference type="GO" id="GO:0051999">
    <property type="term" value="P:mannosyl-inositol phosphorylceramide biosynthetic process"/>
    <property type="evidence" value="ECO:0007669"/>
    <property type="project" value="TreeGrafter"/>
</dbReference>
<dbReference type="RefSeq" id="WP_076548553.1">
    <property type="nucleotide sequence ID" value="NZ_FTMA01000003.1"/>
</dbReference>
<dbReference type="GO" id="GO:0016020">
    <property type="term" value="C:membrane"/>
    <property type="evidence" value="ECO:0007669"/>
    <property type="project" value="GOC"/>
</dbReference>
<accession>A0A1N6VKM0</accession>
<reference evidence="3" key="1">
    <citation type="submission" date="2017-01" db="EMBL/GenBank/DDBJ databases">
        <authorList>
            <person name="Varghese N."/>
            <person name="Submissions S."/>
        </authorList>
    </citation>
    <scope>NUCLEOTIDE SEQUENCE [LARGE SCALE GENOMIC DNA]</scope>
    <source>
        <strain evidence="3">DSM 15366</strain>
    </source>
</reference>
<keyword evidence="1 2" id="KW-0808">Transferase</keyword>
<protein>
    <submittedName>
        <fullName evidence="2">Glycosyltransferase sugar-binding region containing DXD motif-containing protein</fullName>
    </submittedName>
</protein>
<gene>
    <name evidence="2" type="ORF">SAMN05421797_103163</name>
</gene>
<dbReference type="Proteomes" id="UP000186953">
    <property type="component" value="Unassembled WGS sequence"/>
</dbReference>
<evidence type="ECO:0000313" key="3">
    <source>
        <dbReference type="Proteomes" id="UP000186953"/>
    </source>
</evidence>
<dbReference type="PANTHER" id="PTHR32385:SF15">
    <property type="entry name" value="INOSITOL PHOSPHOCERAMIDE MANNOSYLTRANSFERASE 1"/>
    <property type="match status" value="1"/>
</dbReference>
<keyword evidence="3" id="KW-1185">Reference proteome</keyword>
<dbReference type="InterPro" id="IPR051706">
    <property type="entry name" value="Glycosyltransferase_domain"/>
</dbReference>
<organism evidence="2 3">
    <name type="scientific">Maribacter ulvicola</name>
    <dbReference type="NCBI Taxonomy" id="228959"/>
    <lineage>
        <taxon>Bacteria</taxon>
        <taxon>Pseudomonadati</taxon>
        <taxon>Bacteroidota</taxon>
        <taxon>Flavobacteriia</taxon>
        <taxon>Flavobacteriales</taxon>
        <taxon>Flavobacteriaceae</taxon>
        <taxon>Maribacter</taxon>
    </lineage>
</organism>
<dbReference type="OrthoDB" id="9802987at2"/>
<name>A0A1N6VKM0_9FLAO</name>
<dbReference type="SUPFAM" id="SSF53448">
    <property type="entry name" value="Nucleotide-diphospho-sugar transferases"/>
    <property type="match status" value="1"/>
</dbReference>
<dbReference type="EMBL" id="FTMA01000003">
    <property type="protein sequence ID" value="SIQ78364.1"/>
    <property type="molecule type" value="Genomic_DNA"/>
</dbReference>
<dbReference type="Gene3D" id="3.90.550.20">
    <property type="match status" value="1"/>
</dbReference>
<dbReference type="InterPro" id="IPR029044">
    <property type="entry name" value="Nucleotide-diphossugar_trans"/>
</dbReference>
<sequence length="263" mass="30945">MIPKIIHYCWFSNGKAFPKDLKRNIASWKKMLPEYEFMLWDSDSFNLEEWPFAKEAFQKKKYAFASDVARLYAMYTYGGIYLDTDVQILKKFDDLLHLPYFAGLEHTGIMESAIIGTEKNADWMAKCLEYYDNKSFIKEDGSYDLRILPVILRIQLEKIREIEPMSFLEVNEVNDIIKDTSKFYLFPFEYFSPKDVESGQIHKTENTYTIHHFSGSWLPAFSIVRRKIKLMLGVNTINNLLKIKVISSFLGYLKKIEAKLDNK</sequence>
<dbReference type="AlphaFoldDB" id="A0A1N6VKM0"/>
<evidence type="ECO:0000313" key="2">
    <source>
        <dbReference type="EMBL" id="SIQ78364.1"/>
    </source>
</evidence>
<dbReference type="STRING" id="228959.SAMN05421797_103163"/>
<dbReference type="Pfam" id="PF04488">
    <property type="entry name" value="Gly_transf_sug"/>
    <property type="match status" value="1"/>
</dbReference>
<dbReference type="InterPro" id="IPR007577">
    <property type="entry name" value="GlycoTrfase_DXD_sugar-bd_CS"/>
</dbReference>
<evidence type="ECO:0000256" key="1">
    <source>
        <dbReference type="ARBA" id="ARBA00022679"/>
    </source>
</evidence>